<evidence type="ECO:0000313" key="8">
    <source>
        <dbReference type="Proteomes" id="UP000198287"/>
    </source>
</evidence>
<dbReference type="SMART" id="SM00028">
    <property type="entry name" value="TPR"/>
    <property type="match status" value="3"/>
</dbReference>
<proteinExistence type="predicted"/>
<feature type="repeat" description="TPR" evidence="5">
    <location>
        <begin position="228"/>
        <end position="261"/>
    </location>
</feature>
<dbReference type="InterPro" id="IPR019734">
    <property type="entry name" value="TPR_rpt"/>
</dbReference>
<keyword evidence="8" id="KW-1185">Reference proteome</keyword>
<accession>A0A226F3G5</accession>
<dbReference type="GO" id="GO:0005737">
    <property type="term" value="C:cytoplasm"/>
    <property type="evidence" value="ECO:0007669"/>
    <property type="project" value="UniProtKB-SubCell"/>
</dbReference>
<dbReference type="PANTHER" id="PTHR11242:SF0">
    <property type="entry name" value="TPR_REGION DOMAIN-CONTAINING PROTEIN"/>
    <property type="match status" value="1"/>
</dbReference>
<dbReference type="STRING" id="158441.A0A226F3G5"/>
<dbReference type="GO" id="GO:0003755">
    <property type="term" value="F:peptidyl-prolyl cis-trans isomerase activity"/>
    <property type="evidence" value="ECO:0007669"/>
    <property type="project" value="InterPro"/>
</dbReference>
<dbReference type="SUPFAM" id="SSF54534">
    <property type="entry name" value="FKBP-like"/>
    <property type="match status" value="1"/>
</dbReference>
<gene>
    <name evidence="7" type="ORF">Fcan01_03985</name>
</gene>
<dbReference type="InterPro" id="IPR046357">
    <property type="entry name" value="PPIase_dom_sf"/>
</dbReference>
<feature type="repeat" description="TPR" evidence="5">
    <location>
        <begin position="262"/>
        <end position="295"/>
    </location>
</feature>
<dbReference type="Proteomes" id="UP000198287">
    <property type="component" value="Unassembled WGS sequence"/>
</dbReference>
<evidence type="ECO:0000256" key="1">
    <source>
        <dbReference type="ARBA" id="ARBA00004496"/>
    </source>
</evidence>
<organism evidence="7 8">
    <name type="scientific">Folsomia candida</name>
    <name type="common">Springtail</name>
    <dbReference type="NCBI Taxonomy" id="158441"/>
    <lineage>
        <taxon>Eukaryota</taxon>
        <taxon>Metazoa</taxon>
        <taxon>Ecdysozoa</taxon>
        <taxon>Arthropoda</taxon>
        <taxon>Hexapoda</taxon>
        <taxon>Collembola</taxon>
        <taxon>Entomobryomorpha</taxon>
        <taxon>Isotomoidea</taxon>
        <taxon>Isotomidae</taxon>
        <taxon>Proisotominae</taxon>
        <taxon>Folsomia</taxon>
    </lineage>
</organism>
<dbReference type="Gene3D" id="1.25.40.10">
    <property type="entry name" value="Tetratricopeptide repeat domain"/>
    <property type="match status" value="1"/>
</dbReference>
<keyword evidence="3" id="KW-0677">Repeat</keyword>
<comment type="subcellular location">
    <subcellularLocation>
        <location evidence="1">Cytoplasm</location>
    </subcellularLocation>
</comment>
<feature type="domain" description="AIP/AIPL N-terminal FKBP-type PPIase" evidence="6">
    <location>
        <begin position="26"/>
        <end position="152"/>
    </location>
</feature>
<dbReference type="SUPFAM" id="SSF48452">
    <property type="entry name" value="TPR-like"/>
    <property type="match status" value="1"/>
</dbReference>
<dbReference type="PROSITE" id="PS50005">
    <property type="entry name" value="TPR"/>
    <property type="match status" value="2"/>
</dbReference>
<sequence length="344" mass="38646">MKLPADVAKTILAEGRLGPKDLLPPYPDGTKVDFNFKTCIVTDEGVDVEGPALDDTRCMAQPMTLIIGKQFKMPVWELMVHTMIPGQVARFVVPKHYVTSYPMVSKAIRESASGERSHTHHCCGMMSQGIGFPDLDKLMQAPQDLSFLFELLSVSPPGGYERETWQLTESEKLASVPLLQTEGNALFSGGDFRGAERKYFTAISHLEQLILKEHPSSSEAKELESQKVPLLLNYALCLMKRDEVYEAITHLDTALKLQPDNVKGYFRRGQCHQSVGDYREARSDFAQALQLDPSLHGTVATLEQQMVAEQRRRDEVDKNKYKRIFQEELAENKGANNNNNSNNN</sequence>
<dbReference type="OrthoDB" id="5829758at2759"/>
<evidence type="ECO:0000256" key="2">
    <source>
        <dbReference type="ARBA" id="ARBA00022490"/>
    </source>
</evidence>
<dbReference type="InterPro" id="IPR056277">
    <property type="entry name" value="PPIase_AIP"/>
</dbReference>
<dbReference type="OMA" id="QQHERNV"/>
<dbReference type="Gene3D" id="3.10.50.40">
    <property type="match status" value="1"/>
</dbReference>
<keyword evidence="7" id="KW-0675">Receptor</keyword>
<dbReference type="Pfam" id="PF23322">
    <property type="entry name" value="PPIase_AIP"/>
    <property type="match status" value="1"/>
</dbReference>
<comment type="caution">
    <text evidence="7">The sequence shown here is derived from an EMBL/GenBank/DDBJ whole genome shotgun (WGS) entry which is preliminary data.</text>
</comment>
<name>A0A226F3G5_FOLCA</name>
<dbReference type="PANTHER" id="PTHR11242">
    <property type="entry name" value="ARYL HYDROCARBON RECEPTOR INTERACTING PROTEIN RELATED"/>
    <property type="match status" value="1"/>
</dbReference>
<dbReference type="Pfam" id="PF07719">
    <property type="entry name" value="TPR_2"/>
    <property type="match status" value="1"/>
</dbReference>
<evidence type="ECO:0000313" key="7">
    <source>
        <dbReference type="EMBL" id="OXA63900.1"/>
    </source>
</evidence>
<dbReference type="AlphaFoldDB" id="A0A226F3G5"/>
<protein>
    <submittedName>
        <fullName evidence="7">AH receptor-interacting protein</fullName>
    </submittedName>
</protein>
<evidence type="ECO:0000259" key="6">
    <source>
        <dbReference type="Pfam" id="PF23322"/>
    </source>
</evidence>
<dbReference type="PROSITE" id="PS50293">
    <property type="entry name" value="TPR_REGION"/>
    <property type="match status" value="1"/>
</dbReference>
<keyword evidence="2" id="KW-0963">Cytoplasm</keyword>
<evidence type="ECO:0000256" key="3">
    <source>
        <dbReference type="ARBA" id="ARBA00022737"/>
    </source>
</evidence>
<dbReference type="InterPro" id="IPR013105">
    <property type="entry name" value="TPR_2"/>
</dbReference>
<dbReference type="EMBL" id="LNIX01000001">
    <property type="protein sequence ID" value="OXA63900.1"/>
    <property type="molecule type" value="Genomic_DNA"/>
</dbReference>
<keyword evidence="4 5" id="KW-0802">TPR repeat</keyword>
<evidence type="ECO:0000256" key="4">
    <source>
        <dbReference type="ARBA" id="ARBA00022803"/>
    </source>
</evidence>
<dbReference type="InterPro" id="IPR011990">
    <property type="entry name" value="TPR-like_helical_dom_sf"/>
</dbReference>
<evidence type="ECO:0000256" key="5">
    <source>
        <dbReference type="PROSITE-ProRule" id="PRU00339"/>
    </source>
</evidence>
<dbReference type="InterPro" id="IPR039663">
    <property type="entry name" value="AIP/AIPL1/TTC9"/>
</dbReference>
<reference evidence="7 8" key="1">
    <citation type="submission" date="2015-12" db="EMBL/GenBank/DDBJ databases">
        <title>The genome of Folsomia candida.</title>
        <authorList>
            <person name="Faddeeva A."/>
            <person name="Derks M.F."/>
            <person name="Anvar Y."/>
            <person name="Smit S."/>
            <person name="Van Straalen N."/>
            <person name="Roelofs D."/>
        </authorList>
    </citation>
    <scope>NUCLEOTIDE SEQUENCE [LARGE SCALE GENOMIC DNA]</scope>
    <source>
        <strain evidence="7 8">VU population</strain>
        <tissue evidence="7">Whole body</tissue>
    </source>
</reference>